<dbReference type="AlphaFoldDB" id="A0A7C2A879"/>
<dbReference type="EMBL" id="CP013015">
    <property type="protein sequence ID" value="AMM41997.1"/>
    <property type="molecule type" value="Genomic_DNA"/>
</dbReference>
<proteinExistence type="predicted"/>
<dbReference type="Proteomes" id="UP000885738">
    <property type="component" value="Unassembled WGS sequence"/>
</dbReference>
<dbReference type="RefSeq" id="WP_066065407.1">
    <property type="nucleotide sequence ID" value="NZ_CP013015.1"/>
</dbReference>
<evidence type="ECO:0000313" key="3">
    <source>
        <dbReference type="Proteomes" id="UP000070560"/>
    </source>
</evidence>
<reference evidence="2" key="2">
    <citation type="journal article" date="2020" name="mSystems">
        <title>Genome- and Community-Level Interaction Insights into Carbon Utilization and Element Cycling Functions of Hydrothermarchaeota in Hydrothermal Sediment.</title>
        <authorList>
            <person name="Zhou Z."/>
            <person name="Liu Y."/>
            <person name="Xu W."/>
            <person name="Pan J."/>
            <person name="Luo Z.H."/>
            <person name="Li M."/>
        </authorList>
    </citation>
    <scope>NUCLEOTIDE SEQUENCE [LARGE SCALE GENOMIC DNA]</scope>
    <source>
        <strain evidence="2">HyVt-389</strain>
    </source>
</reference>
<evidence type="ECO:0000313" key="1">
    <source>
        <dbReference type="EMBL" id="AMM41997.1"/>
    </source>
</evidence>
<name>A0A7C2A879_DESA2</name>
<dbReference type="Proteomes" id="UP000070560">
    <property type="component" value="Chromosome"/>
</dbReference>
<dbReference type="KEGG" id="daw:HS1_002211"/>
<dbReference type="EMBL" id="DRIH01000095">
    <property type="protein sequence ID" value="HEC67755.1"/>
    <property type="molecule type" value="Genomic_DNA"/>
</dbReference>
<protein>
    <submittedName>
        <fullName evidence="2">Uncharacterized protein</fullName>
    </submittedName>
</protein>
<accession>A0A7C2A879</accession>
<dbReference type="InterPro" id="IPR022148">
    <property type="entry name" value="CopG_antitoxin"/>
</dbReference>
<gene>
    <name evidence="2" type="ORF">ENI35_02935</name>
    <name evidence="1" type="ORF">HS1_002211</name>
</gene>
<dbReference type="Pfam" id="PF12441">
    <property type="entry name" value="CopG_antitoxin"/>
    <property type="match status" value="1"/>
</dbReference>
<keyword evidence="3" id="KW-1185">Reference proteome</keyword>
<sequence>MSQNKTSISKKSSYQEIGEFWNTHDLSEFWDQTKPAKFEVDIQTQRIYYPIDSELSDYILELARKRGISPETLINLWISEKIRQEKETA</sequence>
<organism evidence="2">
    <name type="scientific">Desulfofervidus auxilii</name>
    <dbReference type="NCBI Taxonomy" id="1621989"/>
    <lineage>
        <taxon>Bacteria</taxon>
        <taxon>Pseudomonadati</taxon>
        <taxon>Thermodesulfobacteriota</taxon>
        <taxon>Candidatus Desulfofervidia</taxon>
        <taxon>Candidatus Desulfofervidales</taxon>
        <taxon>Candidatus Desulfofervidaceae</taxon>
        <taxon>Candidatus Desulfofervidus</taxon>
    </lineage>
</organism>
<evidence type="ECO:0000313" key="2">
    <source>
        <dbReference type="EMBL" id="HEC67755.1"/>
    </source>
</evidence>
<dbReference type="OrthoDB" id="5471762at2"/>
<reference evidence="1 3" key="1">
    <citation type="submission" date="2015-10" db="EMBL/GenBank/DDBJ databases">
        <title>Candidatus Desulfofervidus auxilii, a hydrogenotrophic sulfate-reducing bacterium involved in the thermophilic anaerobic oxidation of methane.</title>
        <authorList>
            <person name="Krukenberg V."/>
            <person name="Richter M."/>
            <person name="Wegener G."/>
        </authorList>
    </citation>
    <scope>NUCLEOTIDE SEQUENCE [LARGE SCALE GENOMIC DNA]</scope>
    <source>
        <strain evidence="1 3">HS1</strain>
    </source>
</reference>